<evidence type="ECO:0000313" key="3">
    <source>
        <dbReference type="EMBL" id="CCH73677.1"/>
    </source>
</evidence>
<sequence length="203" mass="22690">MTYDIPRPTGGDIVELILDDHRLFEDLLRECRRDDRDRAAAREALAELLVAHAEAEEAEVYPKLHSKRAITAHEEEHGEEEHAEITEALLAFVEATGTDTQKYEDALEKLAKVVNHHSCEEELTILNPARDEVSDSVRHDVGVAWATMRNTLLENGCASRDQVAALLRKAEKEGAIPPPAVRERQEAIEEDAKKRADALAEDA</sequence>
<evidence type="ECO:0000256" key="1">
    <source>
        <dbReference type="SAM" id="MobiDB-lite"/>
    </source>
</evidence>
<dbReference type="RefSeq" id="WP_048694474.1">
    <property type="nucleotide sequence ID" value="NZ_HG764815.1"/>
</dbReference>
<dbReference type="Pfam" id="PF01814">
    <property type="entry name" value="Hemerythrin"/>
    <property type="match status" value="1"/>
</dbReference>
<accession>W6JX45</accession>
<dbReference type="Gene3D" id="1.20.120.520">
    <property type="entry name" value="nmb1532 protein domain like"/>
    <property type="match status" value="1"/>
</dbReference>
<dbReference type="InterPro" id="IPR012312">
    <property type="entry name" value="Hemerythrin-like"/>
</dbReference>
<proteinExistence type="predicted"/>
<feature type="compositionally biased region" description="Basic and acidic residues" evidence="1">
    <location>
        <begin position="181"/>
        <end position="203"/>
    </location>
</feature>
<dbReference type="PANTHER" id="PTHR35585">
    <property type="entry name" value="HHE DOMAIN PROTEIN (AFU_ORTHOLOGUE AFUA_4G00730)"/>
    <property type="match status" value="1"/>
</dbReference>
<dbReference type="OrthoDB" id="5183396at2"/>
<evidence type="ECO:0000259" key="2">
    <source>
        <dbReference type="Pfam" id="PF01814"/>
    </source>
</evidence>
<reference evidence="3 4" key="1">
    <citation type="journal article" date="2013" name="ISME J.">
        <title>A metabolic model for members of the genus Tetrasphaera involved in enhanced biological phosphorus removal.</title>
        <authorList>
            <person name="Kristiansen R."/>
            <person name="Nguyen H.T.T."/>
            <person name="Saunders A.M."/>
            <person name="Nielsen J.L."/>
            <person name="Wimmer R."/>
            <person name="Le V.Q."/>
            <person name="McIlroy S.J."/>
            <person name="Petrovski S."/>
            <person name="Seviour R.J."/>
            <person name="Calteau A."/>
            <person name="Nielsen K.L."/>
            <person name="Nielsen P.H."/>
        </authorList>
    </citation>
    <scope>NUCLEOTIDE SEQUENCE [LARGE SCALE GENOMIC DNA]</scope>
    <source>
        <strain evidence="3 4">Ben110</strain>
    </source>
</reference>
<protein>
    <recommendedName>
        <fullName evidence="2">Hemerythrin-like domain-containing protein</fullName>
    </recommendedName>
</protein>
<feature type="domain" description="Hemerythrin-like" evidence="2">
    <location>
        <begin position="13"/>
        <end position="126"/>
    </location>
</feature>
<dbReference type="AlphaFoldDB" id="W6JX45"/>
<comment type="caution">
    <text evidence="3">The sequence shown here is derived from an EMBL/GenBank/DDBJ whole genome shotgun (WGS) entry which is preliminary data.</text>
</comment>
<organism evidence="3 4">
    <name type="scientific">Nostocoides australiense Ben110</name>
    <dbReference type="NCBI Taxonomy" id="1193182"/>
    <lineage>
        <taxon>Bacteria</taxon>
        <taxon>Bacillati</taxon>
        <taxon>Actinomycetota</taxon>
        <taxon>Actinomycetes</taxon>
        <taxon>Micrococcales</taxon>
        <taxon>Intrasporangiaceae</taxon>
        <taxon>Nostocoides</taxon>
    </lineage>
</organism>
<gene>
    <name evidence="3" type="ORF">BN11_310031</name>
</gene>
<evidence type="ECO:0000313" key="4">
    <source>
        <dbReference type="Proteomes" id="UP000035763"/>
    </source>
</evidence>
<keyword evidence="4" id="KW-1185">Reference proteome</keyword>
<feature type="region of interest" description="Disordered" evidence="1">
    <location>
        <begin position="176"/>
        <end position="203"/>
    </location>
</feature>
<dbReference type="PANTHER" id="PTHR35585:SF1">
    <property type="entry name" value="HHE DOMAIN PROTEIN (AFU_ORTHOLOGUE AFUA_4G00730)"/>
    <property type="match status" value="1"/>
</dbReference>
<dbReference type="Proteomes" id="UP000035763">
    <property type="component" value="Unassembled WGS sequence"/>
</dbReference>
<dbReference type="EMBL" id="CAJA01000235">
    <property type="protein sequence ID" value="CCH73677.1"/>
    <property type="molecule type" value="Genomic_DNA"/>
</dbReference>
<dbReference type="STRING" id="1193182.BN11_310031"/>
<name>W6JX45_9MICO</name>